<proteinExistence type="predicted"/>
<dbReference type="Proteomes" id="UP000249819">
    <property type="component" value="Unassembled WGS sequence"/>
</dbReference>
<dbReference type="RefSeq" id="WP_146616216.1">
    <property type="nucleotide sequence ID" value="NZ_QLMA01000005.1"/>
</dbReference>
<sequence length="291" mass="32717">MKEKACYTAIRLSPSLANFGENIYTGITPDHQKCCLFEYHSEGESVASFVIPEGGKEVYYQATGIGQKAIPSLIKGNITKYCLQEQGYFCLHASAVCVEDKTILFIGRKGAGKSTLAAYFHIKGHDIWSDDYSRLLQENKTFFIAQGETSLKINPDIASYFNIPAAQLKPVFETPPDWKFDAQSEVLLRKFFFHQRLSVADERPRKVTAVFFIGPRIATDQTVITRKSMSDSLPVLMQEILLPGVNSQKYTATYFQSALNLLEIVPFYEVNGPDNIRRIPEVYNAIIDAIS</sequence>
<dbReference type="Gene3D" id="3.40.50.300">
    <property type="entry name" value="P-loop containing nucleotide triphosphate hydrolases"/>
    <property type="match status" value="1"/>
</dbReference>
<organism evidence="1 2">
    <name type="scientific">Chitinophaga dinghuensis</name>
    <dbReference type="NCBI Taxonomy" id="1539050"/>
    <lineage>
        <taxon>Bacteria</taxon>
        <taxon>Pseudomonadati</taxon>
        <taxon>Bacteroidota</taxon>
        <taxon>Chitinophagia</taxon>
        <taxon>Chitinophagales</taxon>
        <taxon>Chitinophagaceae</taxon>
        <taxon>Chitinophaga</taxon>
    </lineage>
</organism>
<evidence type="ECO:0000313" key="1">
    <source>
        <dbReference type="EMBL" id="RAJ80157.1"/>
    </source>
</evidence>
<keyword evidence="2" id="KW-1185">Reference proteome</keyword>
<reference evidence="1 2" key="1">
    <citation type="submission" date="2018-06" db="EMBL/GenBank/DDBJ databases">
        <title>Genomic Encyclopedia of Archaeal and Bacterial Type Strains, Phase II (KMG-II): from individual species to whole genera.</title>
        <authorList>
            <person name="Goeker M."/>
        </authorList>
    </citation>
    <scope>NUCLEOTIDE SEQUENCE [LARGE SCALE GENOMIC DNA]</scope>
    <source>
        <strain evidence="1 2">DSM 29821</strain>
    </source>
</reference>
<dbReference type="OrthoDB" id="5430844at2"/>
<protein>
    <submittedName>
        <fullName evidence="1">Uncharacterized protein</fullName>
    </submittedName>
</protein>
<dbReference type="InterPro" id="IPR027417">
    <property type="entry name" value="P-loop_NTPase"/>
</dbReference>
<gene>
    <name evidence="1" type="ORF">CLV59_105265</name>
</gene>
<dbReference type="SUPFAM" id="SSF53795">
    <property type="entry name" value="PEP carboxykinase-like"/>
    <property type="match status" value="1"/>
</dbReference>
<dbReference type="EMBL" id="QLMA01000005">
    <property type="protein sequence ID" value="RAJ80157.1"/>
    <property type="molecule type" value="Genomic_DNA"/>
</dbReference>
<comment type="caution">
    <text evidence="1">The sequence shown here is derived from an EMBL/GenBank/DDBJ whole genome shotgun (WGS) entry which is preliminary data.</text>
</comment>
<evidence type="ECO:0000313" key="2">
    <source>
        <dbReference type="Proteomes" id="UP000249819"/>
    </source>
</evidence>
<name>A0A327VVY2_9BACT</name>
<accession>A0A327VVY2</accession>
<dbReference type="AlphaFoldDB" id="A0A327VVY2"/>